<dbReference type="Proteomes" id="UP000264541">
    <property type="component" value="Unassembled WGS sequence"/>
</dbReference>
<sequence>MIISNGDPAFPKKMNEYIKESFYEKLNIIKDQYIIDIPHEYITAFISSAFFGHLRMLNFMKQIIRQNLKSR</sequence>
<evidence type="ECO:0000313" key="1">
    <source>
        <dbReference type="EMBL" id="RFU70585.1"/>
    </source>
</evidence>
<comment type="caution">
    <text evidence="1">The sequence shown here is derived from an EMBL/GenBank/DDBJ whole genome shotgun (WGS) entry which is preliminary data.</text>
</comment>
<accession>A0A372LQV5</accession>
<protein>
    <submittedName>
        <fullName evidence="1">Uncharacterized protein</fullName>
    </submittedName>
</protein>
<dbReference type="OrthoDB" id="9810250at2"/>
<keyword evidence="2" id="KW-1185">Reference proteome</keyword>
<gene>
    <name evidence="1" type="ORF">D0469_06575</name>
</gene>
<name>A0A372LQV5_9BACI</name>
<dbReference type="Gene3D" id="1.10.357.10">
    <property type="entry name" value="Tetracycline Repressor, domain 2"/>
    <property type="match status" value="1"/>
</dbReference>
<evidence type="ECO:0000313" key="2">
    <source>
        <dbReference type="Proteomes" id="UP000264541"/>
    </source>
</evidence>
<proteinExistence type="predicted"/>
<dbReference type="EMBL" id="QVTE01000015">
    <property type="protein sequence ID" value="RFU70585.1"/>
    <property type="molecule type" value="Genomic_DNA"/>
</dbReference>
<dbReference type="AlphaFoldDB" id="A0A372LQV5"/>
<reference evidence="1 2" key="1">
    <citation type="submission" date="2018-08" db="EMBL/GenBank/DDBJ databases">
        <title>Bacillus chawlae sp. nov., Bacillus glennii sp. nov., and Bacillus saganii sp. nov. Isolated from the Vehicle Assembly Building at Kennedy Space Center where the Viking Spacecraft were Assembled.</title>
        <authorList>
            <person name="Seuylemezian A."/>
            <person name="Vaishampayan P."/>
        </authorList>
    </citation>
    <scope>NUCLEOTIDE SEQUENCE [LARGE SCALE GENOMIC DNA]</scope>
    <source>
        <strain evidence="1 2">V47-23a</strain>
    </source>
</reference>
<organism evidence="1 2">
    <name type="scientific">Peribacillus saganii</name>
    <dbReference type="NCBI Taxonomy" id="2303992"/>
    <lineage>
        <taxon>Bacteria</taxon>
        <taxon>Bacillati</taxon>
        <taxon>Bacillota</taxon>
        <taxon>Bacilli</taxon>
        <taxon>Bacillales</taxon>
        <taxon>Bacillaceae</taxon>
        <taxon>Peribacillus</taxon>
    </lineage>
</organism>